<reference evidence="2" key="1">
    <citation type="submission" date="2016-05" db="EMBL/GenBank/DDBJ databases">
        <authorList>
            <person name="Behera P."/>
            <person name="Vaishampayan P."/>
            <person name="Singh N."/>
            <person name="Raina V."/>
            <person name="Suar M."/>
            <person name="Pattnaik A."/>
            <person name="Rastogi G."/>
        </authorList>
    </citation>
    <scope>NUCLEOTIDE SEQUENCE [LARGE SCALE GENOMIC DNA]</scope>
    <source>
        <strain evidence="2">MP23</strain>
    </source>
</reference>
<gene>
    <name evidence="1" type="ORF">A9B99_03725</name>
</gene>
<sequence>MILTKKLKQHAKYEFEFAGFCMDLSSWCFNNNIIESGNSLRMITQSSISSMMNIYNKLAEKGVSCDFYSNETLHQRNIKSPGYLMEKILTHHNIRIINIESILNSALKIANLPVINICQNIKITHQNDGLHMLNIIERMACENVLLKEVEGCRGV</sequence>
<protein>
    <submittedName>
        <fullName evidence="1">Uncharacterized protein</fullName>
    </submittedName>
</protein>
<evidence type="ECO:0000313" key="1">
    <source>
        <dbReference type="EMBL" id="OAT78821.1"/>
    </source>
</evidence>
<dbReference type="AlphaFoldDB" id="A0A1B7L9C6"/>
<name>A0A1B7L9C6_9ENTR</name>
<evidence type="ECO:0000313" key="2">
    <source>
        <dbReference type="Proteomes" id="UP000078225"/>
    </source>
</evidence>
<dbReference type="Proteomes" id="UP000078225">
    <property type="component" value="Unassembled WGS sequence"/>
</dbReference>
<proteinExistence type="predicted"/>
<keyword evidence="2" id="KW-1185">Reference proteome</keyword>
<accession>A0A1B7L9C6</accession>
<comment type="caution">
    <text evidence="1">The sequence shown here is derived from an EMBL/GenBank/DDBJ whole genome shotgun (WGS) entry which is preliminary data.</text>
</comment>
<dbReference type="EMBL" id="LYRP01000001">
    <property type="protein sequence ID" value="OAT78821.1"/>
    <property type="molecule type" value="Genomic_DNA"/>
</dbReference>
<organism evidence="1 2">
    <name type="scientific">Mangrovibacter phragmitis</name>
    <dbReference type="NCBI Taxonomy" id="1691903"/>
    <lineage>
        <taxon>Bacteria</taxon>
        <taxon>Pseudomonadati</taxon>
        <taxon>Pseudomonadota</taxon>
        <taxon>Gammaproteobacteria</taxon>
        <taxon>Enterobacterales</taxon>
        <taxon>Enterobacteriaceae</taxon>
        <taxon>Mangrovibacter</taxon>
    </lineage>
</organism>